<dbReference type="PANTHER" id="PTHR31016:SF20">
    <property type="entry name" value="HEAT-INDUCIBLE TRANSCRIPTION REPRESSOR-RELATED"/>
    <property type="match status" value="1"/>
</dbReference>
<feature type="compositionally biased region" description="Basic and acidic residues" evidence="2">
    <location>
        <begin position="389"/>
        <end position="420"/>
    </location>
</feature>
<feature type="compositionally biased region" description="Basic and acidic residues" evidence="2">
    <location>
        <begin position="14"/>
        <end position="25"/>
    </location>
</feature>
<gene>
    <name evidence="3" type="ORF">RchiOBHm_Chr3g0459761</name>
</gene>
<dbReference type="STRING" id="74649.A0A2P6R877"/>
<keyword evidence="1" id="KW-0175">Coiled coil</keyword>
<feature type="region of interest" description="Disordered" evidence="2">
    <location>
        <begin position="1"/>
        <end position="42"/>
    </location>
</feature>
<accession>A0A2P6R877</accession>
<reference evidence="3 4" key="1">
    <citation type="journal article" date="2018" name="Nat. Genet.">
        <title>The Rosa genome provides new insights in the design of modern roses.</title>
        <authorList>
            <person name="Bendahmane M."/>
        </authorList>
    </citation>
    <scope>NUCLEOTIDE SEQUENCE [LARGE SCALE GENOMIC DNA]</scope>
    <source>
        <strain evidence="4">cv. Old Blush</strain>
    </source>
</reference>
<dbReference type="Proteomes" id="UP000238479">
    <property type="component" value="Chromosome 3"/>
</dbReference>
<evidence type="ECO:0000313" key="4">
    <source>
        <dbReference type="Proteomes" id="UP000238479"/>
    </source>
</evidence>
<proteinExistence type="predicted"/>
<feature type="compositionally biased region" description="Low complexity" evidence="2">
    <location>
        <begin position="30"/>
        <end position="42"/>
    </location>
</feature>
<dbReference type="EMBL" id="PDCK01000041">
    <property type="protein sequence ID" value="PRQ42635.1"/>
    <property type="molecule type" value="Genomic_DNA"/>
</dbReference>
<keyword evidence="4" id="KW-1185">Reference proteome</keyword>
<feature type="compositionally biased region" description="Polar residues" evidence="2">
    <location>
        <begin position="97"/>
        <end position="123"/>
    </location>
</feature>
<dbReference type="OrthoDB" id="1924603at2759"/>
<feature type="coiled-coil region" evidence="1">
    <location>
        <begin position="219"/>
        <end position="260"/>
    </location>
</feature>
<feature type="region of interest" description="Disordered" evidence="2">
    <location>
        <begin position="96"/>
        <end position="123"/>
    </location>
</feature>
<comment type="caution">
    <text evidence="3">The sequence shown here is derived from an EMBL/GenBank/DDBJ whole genome shotgun (WGS) entry which is preliminary data.</text>
</comment>
<protein>
    <submittedName>
        <fullName evidence="3">Uncharacterized protein</fullName>
    </submittedName>
</protein>
<feature type="compositionally biased region" description="Pro residues" evidence="2">
    <location>
        <begin position="328"/>
        <end position="337"/>
    </location>
</feature>
<organism evidence="3 4">
    <name type="scientific">Rosa chinensis</name>
    <name type="common">China rose</name>
    <dbReference type="NCBI Taxonomy" id="74649"/>
    <lineage>
        <taxon>Eukaryota</taxon>
        <taxon>Viridiplantae</taxon>
        <taxon>Streptophyta</taxon>
        <taxon>Embryophyta</taxon>
        <taxon>Tracheophyta</taxon>
        <taxon>Spermatophyta</taxon>
        <taxon>Magnoliopsida</taxon>
        <taxon>eudicotyledons</taxon>
        <taxon>Gunneridae</taxon>
        <taxon>Pentapetalae</taxon>
        <taxon>rosids</taxon>
        <taxon>fabids</taxon>
        <taxon>Rosales</taxon>
        <taxon>Rosaceae</taxon>
        <taxon>Rosoideae</taxon>
        <taxon>Rosoideae incertae sedis</taxon>
        <taxon>Rosa</taxon>
    </lineage>
</organism>
<evidence type="ECO:0000313" key="3">
    <source>
        <dbReference type="EMBL" id="PRQ42635.1"/>
    </source>
</evidence>
<evidence type="ECO:0000256" key="1">
    <source>
        <dbReference type="SAM" id="Coils"/>
    </source>
</evidence>
<dbReference type="AlphaFoldDB" id="A0A2P6R877"/>
<feature type="compositionally biased region" description="Polar residues" evidence="2">
    <location>
        <begin position="355"/>
        <end position="375"/>
    </location>
</feature>
<evidence type="ECO:0000256" key="2">
    <source>
        <dbReference type="SAM" id="MobiDB-lite"/>
    </source>
</evidence>
<dbReference type="OMA" id="FTAYEDK"/>
<sequence>MAYRRRQGMTRASTFKEEVVHRPPDDINPSASPLQSSNSFSASSSLAAQAIRASALSNERNRTKDFAAYEDSSAKSGFWGVLARKAKAILEEEDAEFQQNNVSGGIRSSQLNTTSSGPNQFQQQYQSSDNRMEHPAFRKGLDRITTSLNHLGDTFEKAFEEGRTIVENKTADIRHQIQRRGDHPEGQNQASYYGIKQTRSPDTQIKASRDVAMATAAKAKLLLRELKTVKADLAFAKERCSQLEEENKRLRDSREKGVNRADDDLIRHQLETLLAEKGRLASENSVYARENRFLREVVEYHQLTMQDVVYLSDEETEVYPLCSLSPRSSPPPSPPPEDLSSRITPVTKEILSAHINPQANNDASRNEVTPSSDISPSVAEEAKTPSVAEEGKTDSVAEESKIDSVAEDSKTDSVTEDTKRPPASSA</sequence>
<dbReference type="Gramene" id="PRQ42635">
    <property type="protein sequence ID" value="PRQ42635"/>
    <property type="gene ID" value="RchiOBHm_Chr3g0459761"/>
</dbReference>
<name>A0A2P6R877_ROSCH</name>
<dbReference type="PANTHER" id="PTHR31016">
    <property type="entry name" value="OS04G0228100 PROTEIN"/>
    <property type="match status" value="1"/>
</dbReference>
<feature type="region of interest" description="Disordered" evidence="2">
    <location>
        <begin position="321"/>
        <end position="426"/>
    </location>
</feature>